<sequence length="85" mass="8875">MFLVPALTVSQIQGAAKIQPLALFIGRPIDHLPRGADEALEQQKADAEADSKKTEAAPSALPGGSTKSGFCLAPSFTQGVQRKPC</sequence>
<feature type="compositionally biased region" description="Basic and acidic residues" evidence="1">
    <location>
        <begin position="34"/>
        <end position="55"/>
    </location>
</feature>
<dbReference type="EMBL" id="CALYLO010000006">
    <property type="protein sequence ID" value="CAH8247112.1"/>
    <property type="molecule type" value="Genomic_DNA"/>
</dbReference>
<evidence type="ECO:0000256" key="1">
    <source>
        <dbReference type="SAM" id="MobiDB-lite"/>
    </source>
</evidence>
<gene>
    <name evidence="2" type="ORF">WJ0W_004346</name>
</gene>
<organism evidence="2 3">
    <name type="scientific">Paenibacillus melissococcoides</name>
    <dbReference type="NCBI Taxonomy" id="2912268"/>
    <lineage>
        <taxon>Bacteria</taxon>
        <taxon>Bacillati</taxon>
        <taxon>Bacillota</taxon>
        <taxon>Bacilli</taxon>
        <taxon>Bacillales</taxon>
        <taxon>Paenibacillaceae</taxon>
        <taxon>Paenibacillus</taxon>
    </lineage>
</organism>
<proteinExistence type="predicted"/>
<reference evidence="2" key="1">
    <citation type="submission" date="2022-06" db="EMBL/GenBank/DDBJ databases">
        <authorList>
            <person name="Dietemann V."/>
            <person name="Ory F."/>
            <person name="Dainat B."/>
            <person name="Oberhansli S."/>
        </authorList>
    </citation>
    <scope>NUCLEOTIDE SEQUENCE</scope>
    <source>
        <strain evidence="2">Ena-SAMPLE-TAB-26-04-2022-14:26:32:270-5432</strain>
    </source>
</reference>
<name>A0ABM9G5M0_9BACL</name>
<accession>A0ABM9G5M0</accession>
<comment type="caution">
    <text evidence="2">The sequence shown here is derived from an EMBL/GenBank/DDBJ whole genome shotgun (WGS) entry which is preliminary data.</text>
</comment>
<dbReference type="Proteomes" id="UP001154322">
    <property type="component" value="Unassembled WGS sequence"/>
</dbReference>
<protein>
    <submittedName>
        <fullName evidence="2">Uncharacterized protein</fullName>
    </submittedName>
</protein>
<dbReference type="RefSeq" id="WP_213429820.1">
    <property type="nucleotide sequence ID" value="NZ_AP031286.1"/>
</dbReference>
<evidence type="ECO:0000313" key="3">
    <source>
        <dbReference type="Proteomes" id="UP001154322"/>
    </source>
</evidence>
<evidence type="ECO:0000313" key="2">
    <source>
        <dbReference type="EMBL" id="CAH8247112.1"/>
    </source>
</evidence>
<keyword evidence="3" id="KW-1185">Reference proteome</keyword>
<feature type="region of interest" description="Disordered" evidence="1">
    <location>
        <begin position="34"/>
        <end position="71"/>
    </location>
</feature>